<gene>
    <name evidence="10" type="ORF">E2605_08685</name>
</gene>
<organism evidence="10 11">
    <name type="scientific">Dysgonomonas capnocytophagoides</name>
    <dbReference type="NCBI Taxonomy" id="45254"/>
    <lineage>
        <taxon>Bacteria</taxon>
        <taxon>Pseudomonadati</taxon>
        <taxon>Bacteroidota</taxon>
        <taxon>Bacteroidia</taxon>
        <taxon>Bacteroidales</taxon>
        <taxon>Dysgonomonadaceae</taxon>
        <taxon>Dysgonomonas</taxon>
    </lineage>
</organism>
<dbReference type="AlphaFoldDB" id="A0A4Y8L2K2"/>
<keyword evidence="3" id="KW-0813">Transport</keyword>
<evidence type="ECO:0000256" key="4">
    <source>
        <dbReference type="ARBA" id="ARBA00022475"/>
    </source>
</evidence>
<comment type="subcellular location">
    <subcellularLocation>
        <location evidence="1">Cell membrane</location>
        <topology evidence="1">Multi-pass membrane protein</topology>
    </subcellularLocation>
</comment>
<keyword evidence="11" id="KW-1185">Reference proteome</keyword>
<accession>A0A4Y8L2K2</accession>
<evidence type="ECO:0000256" key="1">
    <source>
        <dbReference type="ARBA" id="ARBA00004651"/>
    </source>
</evidence>
<sequence length="368" mass="41065">MKQFLSFVKKEFYHIFRDVRTILILLGMPIAQILLFGFAITTEVKNTQVAVFDLSKDAVTEQIIQKIQANEYFSLVENLNNPDRIEQVLREGKASMVLVFGNDFQSNMLHTGEAAVQVIVDATDPNQATTMTNYITNILSQYQQEIAGQSGSPNLKIVPQVKMLYNPQMESAYNFVPGVMGLILMLICAMMTSIAIVREKEKGSMEILLTSPIRPIFIIISKAVPYLTLSIVNLITILLLSVFVLKVPVAGSLPLIFLASFMFILVALLLGLLISNLVETQVAAMLVSGMGLMMPTMLLSGMMFPIESMPVVLQWVSSIMPARWYISIIKKLMIQGVDGIYVIHEFGVLLLMISVLLFVSLKTFKKRL</sequence>
<dbReference type="Proteomes" id="UP000297861">
    <property type="component" value="Unassembled WGS sequence"/>
</dbReference>
<evidence type="ECO:0000256" key="3">
    <source>
        <dbReference type="ARBA" id="ARBA00022448"/>
    </source>
</evidence>
<evidence type="ECO:0000256" key="6">
    <source>
        <dbReference type="ARBA" id="ARBA00022989"/>
    </source>
</evidence>
<comment type="caution">
    <text evidence="10">The sequence shown here is derived from an EMBL/GenBank/DDBJ whole genome shotgun (WGS) entry which is preliminary data.</text>
</comment>
<reference evidence="10 11" key="1">
    <citation type="submission" date="2019-03" db="EMBL/GenBank/DDBJ databases">
        <title>San Antonio Military Medical Center submission to MRSN (WRAIR), pending publication.</title>
        <authorList>
            <person name="Blyth D.M."/>
            <person name="Mccarthy S.L."/>
            <person name="Schall S.E."/>
            <person name="Stam J.A."/>
            <person name="Ong A.C."/>
            <person name="Mcgann P.T."/>
        </authorList>
    </citation>
    <scope>NUCLEOTIDE SEQUENCE [LARGE SCALE GENOMIC DNA]</scope>
    <source>
        <strain evidence="10 11">MRSN571793</strain>
    </source>
</reference>
<evidence type="ECO:0000313" key="11">
    <source>
        <dbReference type="Proteomes" id="UP000297861"/>
    </source>
</evidence>
<dbReference type="InterPro" id="IPR047817">
    <property type="entry name" value="ABC2_TM_bact-type"/>
</dbReference>
<feature type="transmembrane region" description="Helical" evidence="8">
    <location>
        <begin position="255"/>
        <end position="275"/>
    </location>
</feature>
<feature type="transmembrane region" description="Helical" evidence="8">
    <location>
        <begin position="217"/>
        <end position="243"/>
    </location>
</feature>
<dbReference type="GO" id="GO:0140359">
    <property type="term" value="F:ABC-type transporter activity"/>
    <property type="evidence" value="ECO:0007669"/>
    <property type="project" value="InterPro"/>
</dbReference>
<dbReference type="RefSeq" id="WP_026626796.1">
    <property type="nucleotide sequence ID" value="NZ_AP028867.1"/>
</dbReference>
<dbReference type="STRING" id="1121485.GCA_000426485_02957"/>
<dbReference type="PROSITE" id="PS51012">
    <property type="entry name" value="ABC_TM2"/>
    <property type="match status" value="1"/>
</dbReference>
<keyword evidence="5 8" id="KW-0812">Transmembrane</keyword>
<proteinExistence type="inferred from homology"/>
<keyword evidence="7 8" id="KW-0472">Membrane</keyword>
<feature type="transmembrane region" description="Helical" evidence="8">
    <location>
        <begin position="340"/>
        <end position="361"/>
    </location>
</feature>
<dbReference type="PANTHER" id="PTHR30294:SF29">
    <property type="entry name" value="MULTIDRUG ABC TRANSPORTER PERMEASE YBHS-RELATED"/>
    <property type="match status" value="1"/>
</dbReference>
<evidence type="ECO:0000259" key="9">
    <source>
        <dbReference type="PROSITE" id="PS51012"/>
    </source>
</evidence>
<feature type="transmembrane region" description="Helical" evidence="8">
    <location>
        <begin position="21"/>
        <end position="40"/>
    </location>
</feature>
<evidence type="ECO:0000256" key="8">
    <source>
        <dbReference type="SAM" id="Phobius"/>
    </source>
</evidence>
<evidence type="ECO:0000256" key="2">
    <source>
        <dbReference type="ARBA" id="ARBA00007783"/>
    </source>
</evidence>
<name>A0A4Y8L2K2_9BACT</name>
<dbReference type="Gene3D" id="3.40.1710.10">
    <property type="entry name" value="abc type-2 transporter like domain"/>
    <property type="match status" value="1"/>
</dbReference>
<dbReference type="Pfam" id="PF12698">
    <property type="entry name" value="ABC2_membrane_3"/>
    <property type="match status" value="1"/>
</dbReference>
<keyword evidence="4" id="KW-1003">Cell membrane</keyword>
<keyword evidence="6 8" id="KW-1133">Transmembrane helix</keyword>
<feature type="transmembrane region" description="Helical" evidence="8">
    <location>
        <begin position="282"/>
        <end position="306"/>
    </location>
</feature>
<evidence type="ECO:0000256" key="5">
    <source>
        <dbReference type="ARBA" id="ARBA00022692"/>
    </source>
</evidence>
<dbReference type="EMBL" id="SOML01000004">
    <property type="protein sequence ID" value="TFD96879.1"/>
    <property type="molecule type" value="Genomic_DNA"/>
</dbReference>
<evidence type="ECO:0000313" key="10">
    <source>
        <dbReference type="EMBL" id="TFD96879.1"/>
    </source>
</evidence>
<dbReference type="PANTHER" id="PTHR30294">
    <property type="entry name" value="MEMBRANE COMPONENT OF ABC TRANSPORTER YHHJ-RELATED"/>
    <property type="match status" value="1"/>
</dbReference>
<comment type="similarity">
    <text evidence="2">Belongs to the ABC-2 integral membrane protein family.</text>
</comment>
<feature type="transmembrane region" description="Helical" evidence="8">
    <location>
        <begin position="172"/>
        <end position="197"/>
    </location>
</feature>
<protein>
    <submittedName>
        <fullName evidence="10">ABC transporter permease</fullName>
    </submittedName>
</protein>
<evidence type="ECO:0000256" key="7">
    <source>
        <dbReference type="ARBA" id="ARBA00023136"/>
    </source>
</evidence>
<dbReference type="OrthoDB" id="9808686at2"/>
<dbReference type="InterPro" id="IPR051449">
    <property type="entry name" value="ABC-2_transporter_component"/>
</dbReference>
<feature type="domain" description="ABC transmembrane type-2" evidence="9">
    <location>
        <begin position="116"/>
        <end position="367"/>
    </location>
</feature>
<dbReference type="GO" id="GO:0005886">
    <property type="term" value="C:plasma membrane"/>
    <property type="evidence" value="ECO:0007669"/>
    <property type="project" value="UniProtKB-SubCell"/>
</dbReference>
<dbReference type="InterPro" id="IPR013525">
    <property type="entry name" value="ABC2_TM"/>
</dbReference>